<sequence>MSPGKPSCTLRRQTGVCSHHAFSTRRNSYKPVHLLSSLVKQQGGGLLGPLPHLSPFKNLPAHTLLPPLQNRKLIGEYLRT</sequence>
<dbReference type="Ensembl" id="ENSSFOT00015008139.2">
    <property type="protein sequence ID" value="ENSSFOP00015008024.1"/>
    <property type="gene ID" value="ENSSFOG00015005259.2"/>
</dbReference>
<reference evidence="1 2" key="1">
    <citation type="submission" date="2019-04" db="EMBL/GenBank/DDBJ databases">
        <authorList>
            <consortium name="Wellcome Sanger Institute Data Sharing"/>
        </authorList>
    </citation>
    <scope>NUCLEOTIDE SEQUENCE [LARGE SCALE GENOMIC DNA]</scope>
</reference>
<dbReference type="Proteomes" id="UP000694397">
    <property type="component" value="Chromosome 19"/>
</dbReference>
<evidence type="ECO:0000313" key="2">
    <source>
        <dbReference type="Proteomes" id="UP000694397"/>
    </source>
</evidence>
<keyword evidence="2" id="KW-1185">Reference proteome</keyword>
<dbReference type="AlphaFoldDB" id="A0A8C9V015"/>
<reference evidence="1" key="2">
    <citation type="submission" date="2025-08" db="UniProtKB">
        <authorList>
            <consortium name="Ensembl"/>
        </authorList>
    </citation>
    <scope>IDENTIFICATION</scope>
</reference>
<reference evidence="1" key="3">
    <citation type="submission" date="2025-09" db="UniProtKB">
        <authorList>
            <consortium name="Ensembl"/>
        </authorList>
    </citation>
    <scope>IDENTIFICATION</scope>
</reference>
<protein>
    <submittedName>
        <fullName evidence="1">Uncharacterized protein</fullName>
    </submittedName>
</protein>
<proteinExistence type="predicted"/>
<name>A0A8C9V015_SCLFO</name>
<organism evidence="1 2">
    <name type="scientific">Scleropages formosus</name>
    <name type="common">Asian bonytongue</name>
    <name type="synonym">Osteoglossum formosum</name>
    <dbReference type="NCBI Taxonomy" id="113540"/>
    <lineage>
        <taxon>Eukaryota</taxon>
        <taxon>Metazoa</taxon>
        <taxon>Chordata</taxon>
        <taxon>Craniata</taxon>
        <taxon>Vertebrata</taxon>
        <taxon>Euteleostomi</taxon>
        <taxon>Actinopterygii</taxon>
        <taxon>Neopterygii</taxon>
        <taxon>Teleostei</taxon>
        <taxon>Osteoglossocephala</taxon>
        <taxon>Osteoglossomorpha</taxon>
        <taxon>Osteoglossiformes</taxon>
        <taxon>Osteoglossidae</taxon>
        <taxon>Scleropages</taxon>
    </lineage>
</organism>
<accession>A0A8C9V015</accession>
<evidence type="ECO:0000313" key="1">
    <source>
        <dbReference type="Ensembl" id="ENSSFOP00015008024.1"/>
    </source>
</evidence>